<keyword evidence="2" id="KW-0808">Transferase</keyword>
<feature type="compositionally biased region" description="Low complexity" evidence="6">
    <location>
        <begin position="1574"/>
        <end position="1584"/>
    </location>
</feature>
<dbReference type="Gene3D" id="3.30.200.20">
    <property type="entry name" value="Phosphorylase Kinase, domain 1"/>
    <property type="match status" value="1"/>
</dbReference>
<dbReference type="SMART" id="SM00220">
    <property type="entry name" value="S_TKc"/>
    <property type="match status" value="1"/>
</dbReference>
<feature type="compositionally biased region" description="Basic and acidic residues" evidence="6">
    <location>
        <begin position="990"/>
        <end position="1025"/>
    </location>
</feature>
<feature type="compositionally biased region" description="Basic and acidic residues" evidence="6">
    <location>
        <begin position="1223"/>
        <end position="1237"/>
    </location>
</feature>
<feature type="region of interest" description="Disordered" evidence="6">
    <location>
        <begin position="162"/>
        <end position="464"/>
    </location>
</feature>
<feature type="compositionally biased region" description="Basic and acidic residues" evidence="6">
    <location>
        <begin position="822"/>
        <end position="831"/>
    </location>
</feature>
<feature type="region of interest" description="Disordered" evidence="6">
    <location>
        <begin position="1687"/>
        <end position="1713"/>
    </location>
</feature>
<reference evidence="8" key="1">
    <citation type="submission" date="2014-11" db="EMBL/GenBank/DDBJ databases">
        <authorList>
            <person name="Otto D Thomas"/>
            <person name="Naeem Raeece"/>
        </authorList>
    </citation>
    <scope>NUCLEOTIDE SEQUENCE</scope>
</reference>
<proteinExistence type="predicted"/>
<feature type="compositionally biased region" description="Gly residues" evidence="6">
    <location>
        <begin position="482"/>
        <end position="497"/>
    </location>
</feature>
<dbReference type="InterPro" id="IPR008271">
    <property type="entry name" value="Ser/Thr_kinase_AS"/>
</dbReference>
<feature type="compositionally biased region" description="Basic and acidic residues" evidence="6">
    <location>
        <begin position="576"/>
        <end position="589"/>
    </location>
</feature>
<dbReference type="EMBL" id="CDMZ01002556">
    <property type="protein sequence ID" value="CEM42899.1"/>
    <property type="molecule type" value="Genomic_DNA"/>
</dbReference>
<dbReference type="GO" id="GO:0007059">
    <property type="term" value="P:chromosome segregation"/>
    <property type="evidence" value="ECO:0007669"/>
    <property type="project" value="TreeGrafter"/>
</dbReference>
<feature type="compositionally biased region" description="Basic and acidic residues" evidence="6">
    <location>
        <begin position="1112"/>
        <end position="1131"/>
    </location>
</feature>
<dbReference type="Gene3D" id="1.10.510.10">
    <property type="entry name" value="Transferase(Phosphotransferase) domain 1"/>
    <property type="match status" value="2"/>
</dbReference>
<accession>A0A0G4HG44</accession>
<evidence type="ECO:0000256" key="5">
    <source>
        <dbReference type="ARBA" id="ARBA00022840"/>
    </source>
</evidence>
<feature type="compositionally biased region" description="Polar residues" evidence="6">
    <location>
        <begin position="1157"/>
        <end position="1167"/>
    </location>
</feature>
<feature type="compositionally biased region" description="Pro residues" evidence="6">
    <location>
        <begin position="1704"/>
        <end position="1713"/>
    </location>
</feature>
<feature type="compositionally biased region" description="Gly residues" evidence="6">
    <location>
        <begin position="1818"/>
        <end position="1832"/>
    </location>
</feature>
<feature type="domain" description="Protein kinase" evidence="7">
    <location>
        <begin position="1190"/>
        <end position="1649"/>
    </location>
</feature>
<evidence type="ECO:0000313" key="8">
    <source>
        <dbReference type="EMBL" id="CEM42899.1"/>
    </source>
</evidence>
<feature type="region of interest" description="Disordered" evidence="6">
    <location>
        <begin position="1735"/>
        <end position="1931"/>
    </location>
</feature>
<feature type="compositionally biased region" description="Low complexity" evidence="6">
    <location>
        <begin position="1431"/>
        <end position="1450"/>
    </location>
</feature>
<dbReference type="PROSITE" id="PS50011">
    <property type="entry name" value="PROTEIN_KINASE_DOM"/>
    <property type="match status" value="1"/>
</dbReference>
<feature type="compositionally biased region" description="Low complexity" evidence="6">
    <location>
        <begin position="875"/>
        <end position="884"/>
    </location>
</feature>
<feature type="compositionally biased region" description="Pro residues" evidence="6">
    <location>
        <begin position="410"/>
        <end position="425"/>
    </location>
</feature>
<evidence type="ECO:0000256" key="4">
    <source>
        <dbReference type="ARBA" id="ARBA00022777"/>
    </source>
</evidence>
<dbReference type="InterPro" id="IPR000719">
    <property type="entry name" value="Prot_kinase_dom"/>
</dbReference>
<protein>
    <recommendedName>
        <fullName evidence="7">Protein kinase domain-containing protein</fullName>
    </recommendedName>
</protein>
<feature type="compositionally biased region" description="Polar residues" evidence="6">
    <location>
        <begin position="519"/>
        <end position="531"/>
    </location>
</feature>
<dbReference type="PANTHER" id="PTHR22974:SF21">
    <property type="entry name" value="DUAL SPECIFICITY PROTEIN KINASE TTK"/>
    <property type="match status" value="1"/>
</dbReference>
<feature type="compositionally biased region" description="Basic and acidic residues" evidence="6">
    <location>
        <begin position="1141"/>
        <end position="1156"/>
    </location>
</feature>
<feature type="compositionally biased region" description="Basic and acidic residues" evidence="6">
    <location>
        <begin position="677"/>
        <end position="698"/>
    </location>
</feature>
<gene>
    <name evidence="8" type="ORF">Cvel_6683</name>
</gene>
<keyword evidence="1" id="KW-0723">Serine/threonine-protein kinase</keyword>
<feature type="compositionally biased region" description="Basic and acidic residues" evidence="6">
    <location>
        <begin position="302"/>
        <end position="332"/>
    </location>
</feature>
<dbReference type="PANTHER" id="PTHR22974">
    <property type="entry name" value="MIXED LINEAGE PROTEIN KINASE"/>
    <property type="match status" value="1"/>
</dbReference>
<feature type="compositionally biased region" description="Pro residues" evidence="6">
    <location>
        <begin position="718"/>
        <end position="728"/>
    </location>
</feature>
<feature type="region of interest" description="Disordered" evidence="6">
    <location>
        <begin position="479"/>
        <end position="1186"/>
    </location>
</feature>
<dbReference type="Gene3D" id="1.25.40.430">
    <property type="match status" value="1"/>
</dbReference>
<keyword evidence="3" id="KW-0547">Nucleotide-binding</keyword>
<feature type="compositionally biased region" description="Gly residues" evidence="6">
    <location>
        <begin position="1756"/>
        <end position="1771"/>
    </location>
</feature>
<feature type="region of interest" description="Disordered" evidence="6">
    <location>
        <begin position="1214"/>
        <end position="1249"/>
    </location>
</feature>
<sequence length="1931" mass="205760">MAMPLQHTEKEREGLSELVSSLHAALFSEEGRARYKKWDHLCGEFMRGMDKLREAAGTQEKDVLESLWKDSRYVELLVEYAVLFSRQDAARGKNFFKKLSEIKELQSHAVFYAAWARAELWDRRAKEKADEKVRLGRQRGATPLSVLDEVEEEIKRAVGRKQLQAGRERGAGGEVVIGAGEGERERGRGGGRGRSKSREGGVPGLPPASIDGPAGHSPSFPSPRVFAEEAENVPPLSNHQRKEGALETHPKGFPGNFPPAPPTASLRKDESEPQFRPPPLSSGHTGTACAQRRQRRSPRAHLPRERDRVWASPGRERLSPSRRPGTNEKGDDSLVSVSSGDRDRGREEADRENVMPSGGSVEQRKRSSFFKGPPLPPTSDTTERGRGRGRGRERPPEREEKRQDCHESLLPPPLPSPPLPLPPSGLPRAPLNSLVSSLIHRSWKASPNPLEKPSETFSMGERRGDQVFPPLWNSVFASSSGSGSGGISLGQHFGGGSEGRRGREREVHSGRDGGGIGSSLRSHSTAASFSLNREGGEGGSIVPPFLSRSFPAPPNIQESRQGEAFPYHTQTGAEMRGGEEIEADWRSEESPDSSHQVPHGVFALLKSKRGERRSSVRREASLPPRSVVCFQSKEGRPPDPIPSFSHDPSNSQPVFSSTACLSSSTAFPPQTAQNTLGREDGGRREAARKNAIKGEKEAPASSFIPPSRGLAHKDEPCHLPPKPPPPPHTVAQFSAAQSAGGGGAADLLQSSPSSHLCPPSTHPAGGKQDGHPSIPHAPSPLPNSPAGSVQLETADGNGGAEGKDRRTMGNGGKGPADAQADAMERKGKREIAGSSGCGRERGREAEEHPQEGEEATATGSTASGQRGESRGSGGSSSSSSGRPSFEAQEKEGGRQKENNGGTKGLGSFEPQDGEGEGESRKSVSPGSTEGPSLAALGTSYSPPLAEGEGERFVERESQREQMEEFIAERLAKGEAAGEQRLRSLFTVKNSRPEREKERGEVDKEREGGEGGRTRTHQQHEDRERGTAWTATALPPSPSSNIAPAVGPALCPSSAAIAGEGEGDCPFSHSDADREGESAENPEEEKEKGAHSDIPGRREWREVDVTDGGMPTERAEGVGRQREKKDGREEKLTAVSTSSRKRGGENKSGDSKTDTGKSADSAQALTDNTETGSEGEEEEDVVIHTVNGRRFREVGRLGKGGTAVVFRVVALKPSPSRRAVGSSEDQREKDSGESRDHSFSGGSHEGQREDFVKVGEEYALKLVDLRPPAHMGMSSACPSDPVAQPPRDHLEVYKKEVEVLQLLKGSAHVVQMLDFEIDEKKRSIKIVLEFLPLQLTQLLPLELSIDHVRAVASQLVAGLDVLESRKIIHTDLKPQNILLRKKNEKGRERVREKKTSETERVTQKEEAEREKRTEAEGEGKAEERDTAPPLGSSRPKSTGFPSSSSSPTCAPLVSDGDDLEVVLIDFGIAKMQQSQDTTSVIDTDLQGTINYLSPEVCRSLLTNAVPKQNRKGDVFAVGLVLFSMTFKKHPYAHVPRNSALYNHNLAKAISDPREIEIPSVSAMRVRPSLGVQEPSSSCASSASGASGPGGGGGVVGRSGGSSGGVGGRFAFSPLEASVERYMLADFVRACLRKDPLKRAGLTELRNHEFLRPSPAGTFRFLSRYPSLFHGLIDSLAEAQKQRTILVKREQGRRNSNSEVQEAVSLPPPIFPPLPPPSADAAAVNWRRVRFAFSPWAEGQGSEEEDEADTTPLHGGDLSVGGGRGGQGQGRSGGMERTVPPLPPHGQGRQSSSSSSRGNSGAAPSFLGPSSHHQHQQHEGGAGWGSSKGGAGPGGVPPSVPPRGRAPAGASGHGGGMGGSGRLRAQSLGRAPAIRSGGAASSCGAGGSSDFGGSAASFTGLGGGSGQVGGTVGQSAGGSSRRHAPPKPPPFRP</sequence>
<dbReference type="GO" id="GO:0033316">
    <property type="term" value="P:meiotic spindle assembly checkpoint signaling"/>
    <property type="evidence" value="ECO:0007669"/>
    <property type="project" value="TreeGrafter"/>
</dbReference>
<evidence type="ECO:0000256" key="6">
    <source>
        <dbReference type="SAM" id="MobiDB-lite"/>
    </source>
</evidence>
<feature type="compositionally biased region" description="Gly residues" evidence="6">
    <location>
        <begin position="1585"/>
        <end position="1598"/>
    </location>
</feature>
<evidence type="ECO:0000256" key="2">
    <source>
        <dbReference type="ARBA" id="ARBA00022679"/>
    </source>
</evidence>
<feature type="compositionally biased region" description="Basic and acidic residues" evidence="6">
    <location>
        <begin position="340"/>
        <end position="353"/>
    </location>
</feature>
<feature type="compositionally biased region" description="Basic and acidic residues" evidence="6">
    <location>
        <begin position="1084"/>
        <end position="1103"/>
    </location>
</feature>
<evidence type="ECO:0000256" key="3">
    <source>
        <dbReference type="ARBA" id="ARBA00022741"/>
    </source>
</evidence>
<dbReference type="GO" id="GO:0005524">
    <property type="term" value="F:ATP binding"/>
    <property type="evidence" value="ECO:0007669"/>
    <property type="project" value="UniProtKB-KW"/>
</dbReference>
<dbReference type="GO" id="GO:0005634">
    <property type="term" value="C:nucleus"/>
    <property type="evidence" value="ECO:0007669"/>
    <property type="project" value="TreeGrafter"/>
</dbReference>
<dbReference type="PROSITE" id="PS00108">
    <property type="entry name" value="PROTEIN_KINASE_ST"/>
    <property type="match status" value="1"/>
</dbReference>
<dbReference type="GO" id="GO:0000776">
    <property type="term" value="C:kinetochore"/>
    <property type="evidence" value="ECO:0007669"/>
    <property type="project" value="TreeGrafter"/>
</dbReference>
<feature type="compositionally biased region" description="Basic and acidic residues" evidence="6">
    <location>
        <begin position="1384"/>
        <end position="1425"/>
    </location>
</feature>
<feature type="compositionally biased region" description="Low complexity" evidence="6">
    <location>
        <begin position="1784"/>
        <end position="1799"/>
    </location>
</feature>
<feature type="compositionally biased region" description="Polar residues" evidence="6">
    <location>
        <begin position="646"/>
        <end position="676"/>
    </location>
</feature>
<feature type="region of interest" description="Disordered" evidence="6">
    <location>
        <begin position="1382"/>
        <end position="1450"/>
    </location>
</feature>
<feature type="compositionally biased region" description="Basic and acidic residues" evidence="6">
    <location>
        <begin position="498"/>
        <end position="511"/>
    </location>
</feature>
<dbReference type="GO" id="GO:0004674">
    <property type="term" value="F:protein serine/threonine kinase activity"/>
    <property type="evidence" value="ECO:0007669"/>
    <property type="project" value="UniProtKB-KW"/>
</dbReference>
<feature type="region of interest" description="Disordered" evidence="6">
    <location>
        <begin position="1570"/>
        <end position="1598"/>
    </location>
</feature>
<dbReference type="GO" id="GO:0034501">
    <property type="term" value="P:protein localization to kinetochore"/>
    <property type="evidence" value="ECO:0007669"/>
    <property type="project" value="TreeGrafter"/>
</dbReference>
<dbReference type="GO" id="GO:0007094">
    <property type="term" value="P:mitotic spindle assembly checkpoint signaling"/>
    <property type="evidence" value="ECO:0007669"/>
    <property type="project" value="TreeGrafter"/>
</dbReference>
<evidence type="ECO:0000256" key="1">
    <source>
        <dbReference type="ARBA" id="ARBA00022527"/>
    </source>
</evidence>
<dbReference type="VEuPathDB" id="CryptoDB:Cvel_6683"/>
<feature type="compositionally biased region" description="Basic and acidic residues" evidence="6">
    <location>
        <begin position="381"/>
        <end position="407"/>
    </location>
</feature>
<dbReference type="InterPro" id="IPR011009">
    <property type="entry name" value="Kinase-like_dom_sf"/>
</dbReference>
<organism evidence="8">
    <name type="scientific">Chromera velia CCMP2878</name>
    <dbReference type="NCBI Taxonomy" id="1169474"/>
    <lineage>
        <taxon>Eukaryota</taxon>
        <taxon>Sar</taxon>
        <taxon>Alveolata</taxon>
        <taxon>Colpodellida</taxon>
        <taxon>Chromeraceae</taxon>
        <taxon>Chromera</taxon>
    </lineage>
</organism>
<feature type="compositionally biased region" description="Basic and acidic residues" evidence="6">
    <location>
        <begin position="838"/>
        <end position="851"/>
    </location>
</feature>
<keyword evidence="4" id="KW-0418">Kinase</keyword>
<feature type="compositionally biased region" description="Basic and acidic residues" evidence="6">
    <location>
        <begin position="948"/>
        <end position="981"/>
    </location>
</feature>
<feature type="compositionally biased region" description="Gly residues" evidence="6">
    <location>
        <begin position="1849"/>
        <end position="1859"/>
    </location>
</feature>
<feature type="compositionally biased region" description="Gly residues" evidence="6">
    <location>
        <begin position="1898"/>
        <end position="1914"/>
    </location>
</feature>
<feature type="compositionally biased region" description="Basic and acidic residues" evidence="6">
    <location>
        <begin position="887"/>
        <end position="897"/>
    </location>
</feature>
<evidence type="ECO:0000259" key="7">
    <source>
        <dbReference type="PROSITE" id="PS50011"/>
    </source>
</evidence>
<feature type="compositionally biased region" description="Basic residues" evidence="6">
    <location>
        <begin position="292"/>
        <end position="301"/>
    </location>
</feature>
<feature type="compositionally biased region" description="Basic and acidic residues" evidence="6">
    <location>
        <begin position="240"/>
        <end position="250"/>
    </location>
</feature>
<dbReference type="GO" id="GO:0004712">
    <property type="term" value="F:protein serine/threonine/tyrosine kinase activity"/>
    <property type="evidence" value="ECO:0007669"/>
    <property type="project" value="TreeGrafter"/>
</dbReference>
<dbReference type="SUPFAM" id="SSF56112">
    <property type="entry name" value="Protein kinase-like (PK-like)"/>
    <property type="match status" value="1"/>
</dbReference>
<dbReference type="Pfam" id="PF00069">
    <property type="entry name" value="Pkinase"/>
    <property type="match status" value="2"/>
</dbReference>
<keyword evidence="5" id="KW-0067">ATP-binding</keyword>
<name>A0A0G4HG44_9ALVE</name>